<comment type="caution">
    <text evidence="2">The sequence shown here is derived from an EMBL/GenBank/DDBJ whole genome shotgun (WGS) entry which is preliminary data.</text>
</comment>
<feature type="signal peptide" evidence="1">
    <location>
        <begin position="1"/>
        <end position="18"/>
    </location>
</feature>
<name>A0AAD4QTD5_9BILA</name>
<dbReference type="AlphaFoldDB" id="A0AAD4QTD5"/>
<sequence>MIFFSLVFAFSAVFGASALRDYDSPPIAEVTKLSILNNKLIKDESLSILNISTLSTQEQLKLKGDNNRIVNAIFKRIRQYESSNHLGRLELKELPLLPAIEASEKGPVFVMNNPFFTRNRTLNDIRRKCWTRHCPNIYVVPLIQHNLTTNGLRKLTELLSNLAKRYGEGLNQKVQLVALVLSRRTTPVGFSLLKKYQLNVGVAVVAPEEDGYRPLSAVVLGLKTKILKPRGPGEDYPADYVEYDYDIEYYPSPGVE</sequence>
<reference evidence="2" key="1">
    <citation type="submission" date="2022-01" db="EMBL/GenBank/DDBJ databases">
        <title>Genome Sequence Resource for Two Populations of Ditylenchus destructor, the Migratory Endoparasitic Phytonematode.</title>
        <authorList>
            <person name="Zhang H."/>
            <person name="Lin R."/>
            <person name="Xie B."/>
        </authorList>
    </citation>
    <scope>NUCLEOTIDE SEQUENCE</scope>
    <source>
        <strain evidence="2">BazhouSP</strain>
    </source>
</reference>
<accession>A0AAD4QTD5</accession>
<organism evidence="2 3">
    <name type="scientific">Ditylenchus destructor</name>
    <dbReference type="NCBI Taxonomy" id="166010"/>
    <lineage>
        <taxon>Eukaryota</taxon>
        <taxon>Metazoa</taxon>
        <taxon>Ecdysozoa</taxon>
        <taxon>Nematoda</taxon>
        <taxon>Chromadorea</taxon>
        <taxon>Rhabditida</taxon>
        <taxon>Tylenchina</taxon>
        <taxon>Tylenchomorpha</taxon>
        <taxon>Sphaerularioidea</taxon>
        <taxon>Anguinidae</taxon>
        <taxon>Anguininae</taxon>
        <taxon>Ditylenchus</taxon>
    </lineage>
</organism>
<evidence type="ECO:0000313" key="3">
    <source>
        <dbReference type="Proteomes" id="UP001201812"/>
    </source>
</evidence>
<dbReference type="Proteomes" id="UP001201812">
    <property type="component" value="Unassembled WGS sequence"/>
</dbReference>
<feature type="chain" id="PRO_5042038781" evidence="1">
    <location>
        <begin position="19"/>
        <end position="256"/>
    </location>
</feature>
<proteinExistence type="predicted"/>
<evidence type="ECO:0000256" key="1">
    <source>
        <dbReference type="SAM" id="SignalP"/>
    </source>
</evidence>
<gene>
    <name evidence="2" type="ORF">DdX_17508</name>
</gene>
<protein>
    <submittedName>
        <fullName evidence="2">Uncharacterized protein</fullName>
    </submittedName>
</protein>
<evidence type="ECO:0000313" key="2">
    <source>
        <dbReference type="EMBL" id="KAI1699131.1"/>
    </source>
</evidence>
<keyword evidence="3" id="KW-1185">Reference proteome</keyword>
<keyword evidence="1" id="KW-0732">Signal</keyword>
<dbReference type="EMBL" id="JAKKPZ010000191">
    <property type="protein sequence ID" value="KAI1699131.1"/>
    <property type="molecule type" value="Genomic_DNA"/>
</dbReference>